<organism evidence="3 4">
    <name type="scientific">Treponema maltophilum ATCC 51939</name>
    <dbReference type="NCBI Taxonomy" id="1125699"/>
    <lineage>
        <taxon>Bacteria</taxon>
        <taxon>Pseudomonadati</taxon>
        <taxon>Spirochaetota</taxon>
        <taxon>Spirochaetia</taxon>
        <taxon>Spirochaetales</taxon>
        <taxon>Treponemataceae</taxon>
        <taxon>Treponema</taxon>
    </lineage>
</organism>
<accession>S3KIJ7</accession>
<dbReference type="HOGENOM" id="CLU_026145_1_0_12"/>
<dbReference type="Proteomes" id="UP000014541">
    <property type="component" value="Unassembled WGS sequence"/>
</dbReference>
<dbReference type="PANTHER" id="PTHR32039:SF7">
    <property type="entry name" value="COMPETENCE PROTEIN COMM"/>
    <property type="match status" value="1"/>
</dbReference>
<dbReference type="SUPFAM" id="SSF54211">
    <property type="entry name" value="Ribosomal protein S5 domain 2-like"/>
    <property type="match status" value="1"/>
</dbReference>
<dbReference type="InterPro" id="IPR025158">
    <property type="entry name" value="Mg_chelat-rel_C"/>
</dbReference>
<dbReference type="InterPro" id="IPR020568">
    <property type="entry name" value="Ribosomal_Su5_D2-typ_SF"/>
</dbReference>
<sequence>MYMKIMSFSPFGYEGALVTIEVDLRRGIPAVDMVGLADNAVRESRERMRAAIRNSGFEFPVERVLISLSPADVKKEGAGFDLAIALAVLHKKEHPEYGIAKDAALVMGELELSGRIRAVRGVHAALSTAREYGIRNCIIPAENTAEAGVFSSMKVFPVRFLTDAFELFSKLASESEQKDADVGTDCGFTESFDTDTGAHDRTAELPAARSSECANIKDEPVVFSDFPPQADYREISGQGFLIEALQIAAAGRHNLIAYGPPGCGKTLALSRFYTLLPRLTHEEALTVTRIYSIAGLLTSGTRILQDPPFRMPHQSSTAEGIIGGGMHCRPGEISLAHNGVLFLDEAADFRISVLQALRVPLEEGKITLSRAGRSTEYPAHFQLLLAANPCPCGNFGSTDKICLCRPQAVEQYWRRFSAPLLDRIDIRVALIGPGETVKTREGDADGFFSAEQRLSTAQLREAIADATAIQRKRQGKPNARLEAAEIRQFCPLGEEAERFLTESARRFAFSARGIHSCIKLARTCADTEKSARIQKHHMEKAVLFHRNAGGIHMMF</sequence>
<proteinExistence type="predicted"/>
<dbReference type="GO" id="GO:0005524">
    <property type="term" value="F:ATP binding"/>
    <property type="evidence" value="ECO:0007669"/>
    <property type="project" value="InterPro"/>
</dbReference>
<dbReference type="SUPFAM" id="SSF52540">
    <property type="entry name" value="P-loop containing nucleoside triphosphate hydrolases"/>
    <property type="match status" value="1"/>
</dbReference>
<evidence type="ECO:0000259" key="1">
    <source>
        <dbReference type="Pfam" id="PF01078"/>
    </source>
</evidence>
<comment type="caution">
    <text evidence="3">The sequence shown here is derived from an EMBL/GenBank/DDBJ whole genome shotgun (WGS) entry which is preliminary data.</text>
</comment>
<dbReference type="PANTHER" id="PTHR32039">
    <property type="entry name" value="MAGNESIUM-CHELATASE SUBUNIT CHLI"/>
    <property type="match status" value="1"/>
</dbReference>
<dbReference type="EMBL" id="ATFF01000002">
    <property type="protein sequence ID" value="EPF32057.1"/>
    <property type="molecule type" value="Genomic_DNA"/>
</dbReference>
<evidence type="ECO:0000313" key="3">
    <source>
        <dbReference type="EMBL" id="EPF32057.1"/>
    </source>
</evidence>
<dbReference type="Pfam" id="PF13541">
    <property type="entry name" value="ChlI"/>
    <property type="match status" value="1"/>
</dbReference>
<keyword evidence="4" id="KW-1185">Reference proteome</keyword>
<feature type="domain" description="Magnesium chelatase ChlI-like catalytic" evidence="1">
    <location>
        <begin position="231"/>
        <end position="430"/>
    </location>
</feature>
<gene>
    <name evidence="3" type="ORF">HMPREF9194_00045</name>
</gene>
<name>S3KIJ7_TREMA</name>
<feature type="domain" description="Mg chelatase-related protein C-terminal" evidence="2">
    <location>
        <begin position="455"/>
        <end position="543"/>
    </location>
</feature>
<dbReference type="AlphaFoldDB" id="S3KIJ7"/>
<dbReference type="Gene3D" id="3.30.230.10">
    <property type="match status" value="1"/>
</dbReference>
<evidence type="ECO:0000313" key="4">
    <source>
        <dbReference type="Proteomes" id="UP000014541"/>
    </source>
</evidence>
<dbReference type="InterPro" id="IPR045006">
    <property type="entry name" value="CHLI-like"/>
</dbReference>
<dbReference type="InterPro" id="IPR027417">
    <property type="entry name" value="P-loop_NTPase"/>
</dbReference>
<evidence type="ECO:0000259" key="2">
    <source>
        <dbReference type="Pfam" id="PF13335"/>
    </source>
</evidence>
<dbReference type="InterPro" id="IPR000523">
    <property type="entry name" value="Mg_chelatse_chII-like_cat_dom"/>
</dbReference>
<protein>
    <submittedName>
        <fullName evidence="3">Mg chelatase-like protein</fullName>
    </submittedName>
</protein>
<dbReference type="Pfam" id="PF01078">
    <property type="entry name" value="Mg_chelatase"/>
    <property type="match status" value="1"/>
</dbReference>
<dbReference type="STRING" id="1125699.HMPREF9194_00045"/>
<dbReference type="eggNOG" id="COG0606">
    <property type="taxonomic scope" value="Bacteria"/>
</dbReference>
<dbReference type="Gene3D" id="3.40.50.300">
    <property type="entry name" value="P-loop containing nucleotide triphosphate hydrolases"/>
    <property type="match status" value="1"/>
</dbReference>
<dbReference type="InterPro" id="IPR014721">
    <property type="entry name" value="Ribsml_uS5_D2-typ_fold_subgr"/>
</dbReference>
<dbReference type="PATRIC" id="fig|1125699.3.peg.43"/>
<reference evidence="3 4" key="1">
    <citation type="submission" date="2013-04" db="EMBL/GenBank/DDBJ databases">
        <title>The Genome Sequence of Treponema maltophilum ATCC 51939.</title>
        <authorList>
            <consortium name="The Broad Institute Genomics Platform"/>
            <person name="Earl A."/>
            <person name="Ward D."/>
            <person name="Feldgarden M."/>
            <person name="Gevers D."/>
            <person name="Leonetti C."/>
            <person name="Blanton J.M."/>
            <person name="Dewhirst F.E."/>
            <person name="Izard J."/>
            <person name="Walker B."/>
            <person name="Young S."/>
            <person name="Zeng Q."/>
            <person name="Gargeya S."/>
            <person name="Fitzgerald M."/>
            <person name="Haas B."/>
            <person name="Abouelleil A."/>
            <person name="Allen A.W."/>
            <person name="Alvarado L."/>
            <person name="Arachchi H.M."/>
            <person name="Berlin A.M."/>
            <person name="Chapman S.B."/>
            <person name="Gainer-Dewar J."/>
            <person name="Goldberg J."/>
            <person name="Griggs A."/>
            <person name="Gujja S."/>
            <person name="Hansen M."/>
            <person name="Howarth C."/>
            <person name="Imamovic A."/>
            <person name="Ireland A."/>
            <person name="Larimer J."/>
            <person name="McCowan C."/>
            <person name="Murphy C."/>
            <person name="Pearson M."/>
            <person name="Poon T.W."/>
            <person name="Priest M."/>
            <person name="Roberts A."/>
            <person name="Saif S."/>
            <person name="Shea T."/>
            <person name="Sisk P."/>
            <person name="Sykes S."/>
            <person name="Wortman J."/>
            <person name="Nusbaum C."/>
            <person name="Birren B."/>
        </authorList>
    </citation>
    <scope>NUCLEOTIDE SEQUENCE [LARGE SCALE GENOMIC DNA]</scope>
    <source>
        <strain evidence="3 4">ATCC 51939</strain>
    </source>
</reference>
<dbReference type="Pfam" id="PF13335">
    <property type="entry name" value="Mg_chelatase_C"/>
    <property type="match status" value="1"/>
</dbReference>